<gene>
    <name evidence="2" type="primary">apaG</name>
    <name evidence="2" type="ORF">DM558_00765</name>
</gene>
<protein>
    <submittedName>
        <fullName evidence="2">Co2+/Mg2+ efflux protein ApaG</fullName>
    </submittedName>
</protein>
<evidence type="ECO:0000313" key="2">
    <source>
        <dbReference type="EMBL" id="AZS49399.1"/>
    </source>
</evidence>
<proteinExistence type="predicted"/>
<dbReference type="Proteomes" id="UP000273143">
    <property type="component" value="Chromosome"/>
</dbReference>
<dbReference type="InterPro" id="IPR050718">
    <property type="entry name" value="ApaG-like"/>
</dbReference>
<organism evidence="2 3">
    <name type="scientific">Entomomonas moraniae</name>
    <dbReference type="NCBI Taxonomy" id="2213226"/>
    <lineage>
        <taxon>Bacteria</taxon>
        <taxon>Pseudomonadati</taxon>
        <taxon>Pseudomonadota</taxon>
        <taxon>Gammaproteobacteria</taxon>
        <taxon>Pseudomonadales</taxon>
        <taxon>Pseudomonadaceae</taxon>
        <taxon>Entomomonas</taxon>
    </lineage>
</organism>
<dbReference type="KEGG" id="emo:DM558_00765"/>
<reference evidence="3" key="1">
    <citation type="submission" date="2018-06" db="EMBL/GenBank/DDBJ databases">
        <title>Complete genome of Pseudomonas insecticola strain QZS01.</title>
        <authorList>
            <person name="Wang J."/>
            <person name="Su Q."/>
        </authorList>
    </citation>
    <scope>NUCLEOTIDE SEQUENCE [LARGE SCALE GENOMIC DNA]</scope>
    <source>
        <strain evidence="3">QZS01</strain>
    </source>
</reference>
<feature type="domain" description="ApaG" evidence="1">
    <location>
        <begin position="1"/>
        <end position="126"/>
    </location>
</feature>
<dbReference type="AlphaFoldDB" id="A0A3Q9JH78"/>
<name>A0A3Q9JH78_9GAMM</name>
<dbReference type="Gene3D" id="2.60.40.1470">
    <property type="entry name" value="ApaG domain"/>
    <property type="match status" value="1"/>
</dbReference>
<dbReference type="EMBL" id="CP029822">
    <property type="protein sequence ID" value="AZS49399.1"/>
    <property type="molecule type" value="Genomic_DNA"/>
</dbReference>
<evidence type="ECO:0000259" key="1">
    <source>
        <dbReference type="PROSITE" id="PS51087"/>
    </source>
</evidence>
<dbReference type="SUPFAM" id="SSF110069">
    <property type="entry name" value="ApaG-like"/>
    <property type="match status" value="1"/>
</dbReference>
<sequence>MRTDYPIEIKVVVDYLLEESEPRDNYYVFDYHVFIYNNSDKDIKLLSRQWVITDGNGHKKEVKGSGVVGEQPCIKKEDMFKYTSTANFSTPVGSIYGQYTMQVMETGELFDAPILPFRLAVPGVLH</sequence>
<dbReference type="Pfam" id="PF04379">
    <property type="entry name" value="DUF525"/>
    <property type="match status" value="1"/>
</dbReference>
<accession>A0A3Q9JH78</accession>
<dbReference type="PANTHER" id="PTHR47191:SF2">
    <property type="entry name" value="OS05G0170800 PROTEIN"/>
    <property type="match status" value="1"/>
</dbReference>
<dbReference type="InterPro" id="IPR007474">
    <property type="entry name" value="ApaG_domain"/>
</dbReference>
<dbReference type="NCBIfam" id="NF003967">
    <property type="entry name" value="PRK05461.1"/>
    <property type="match status" value="1"/>
</dbReference>
<keyword evidence="3" id="KW-1185">Reference proteome</keyword>
<dbReference type="InterPro" id="IPR036767">
    <property type="entry name" value="ApaG_sf"/>
</dbReference>
<dbReference type="RefSeq" id="WP_127161614.1">
    <property type="nucleotide sequence ID" value="NZ_CP029822.1"/>
</dbReference>
<dbReference type="PANTHER" id="PTHR47191">
    <property type="entry name" value="OS05G0170800 PROTEIN"/>
    <property type="match status" value="1"/>
</dbReference>
<evidence type="ECO:0000313" key="3">
    <source>
        <dbReference type="Proteomes" id="UP000273143"/>
    </source>
</evidence>
<dbReference type="PROSITE" id="PS51087">
    <property type="entry name" value="APAG"/>
    <property type="match status" value="1"/>
</dbReference>